<comment type="caution">
    <text evidence="4">The sequence shown here is derived from an EMBL/GenBank/DDBJ whole genome shotgun (WGS) entry which is preliminary data.</text>
</comment>
<keyword evidence="2" id="KW-0012">Acyltransferase</keyword>
<accession>A0ABU1GG81</accession>
<dbReference type="Gene3D" id="3.40.630.30">
    <property type="match status" value="1"/>
</dbReference>
<sequence length="141" mass="15485">MKTIYRKYTHQDAQALVLLMDQLGYDHSEETLSSNIRLVREQGGEVFVAQVAGNVLGCVSAIIDVRLAEGVKGEIVSLVVSEDARGQGLGKGLVLEAEKWLSGEVSVIRVRANALRKQSHLFYESLGYSKDKTQAVLLKKP</sequence>
<dbReference type="InterPro" id="IPR016181">
    <property type="entry name" value="Acyl_CoA_acyltransferase"/>
</dbReference>
<evidence type="ECO:0000256" key="1">
    <source>
        <dbReference type="ARBA" id="ARBA00022679"/>
    </source>
</evidence>
<reference evidence="4 5" key="1">
    <citation type="submission" date="2023-04" db="EMBL/GenBank/DDBJ databases">
        <title>A long-awaited taxogenomic arrangement of the family Halomonadaceae.</title>
        <authorList>
            <person name="De La Haba R."/>
            <person name="Chuvochina M."/>
            <person name="Wittouck S."/>
            <person name="Arahal D.R."/>
            <person name="Sanchez-Porro C."/>
            <person name="Hugenholtz P."/>
            <person name="Ventosa A."/>
        </authorList>
    </citation>
    <scope>NUCLEOTIDE SEQUENCE [LARGE SCALE GENOMIC DNA]</scope>
    <source>
        <strain evidence="4 5">DSM 18042</strain>
    </source>
</reference>
<evidence type="ECO:0000313" key="4">
    <source>
        <dbReference type="EMBL" id="MDR5876486.1"/>
    </source>
</evidence>
<dbReference type="Pfam" id="PF00583">
    <property type="entry name" value="Acetyltransf_1"/>
    <property type="match status" value="1"/>
</dbReference>
<name>A0ABU1GG81_9GAMM</name>
<proteinExistence type="predicted"/>
<feature type="domain" description="N-acetyltransferase" evidence="3">
    <location>
        <begin position="3"/>
        <end position="141"/>
    </location>
</feature>
<dbReference type="InterPro" id="IPR000182">
    <property type="entry name" value="GNAT_dom"/>
</dbReference>
<dbReference type="EMBL" id="JARWAI010000015">
    <property type="protein sequence ID" value="MDR5876486.1"/>
    <property type="molecule type" value="Genomic_DNA"/>
</dbReference>
<organism evidence="4 5">
    <name type="scientific">Vreelandella gomseomensis</name>
    <dbReference type="NCBI Taxonomy" id="370766"/>
    <lineage>
        <taxon>Bacteria</taxon>
        <taxon>Pseudomonadati</taxon>
        <taxon>Pseudomonadota</taxon>
        <taxon>Gammaproteobacteria</taxon>
        <taxon>Oceanospirillales</taxon>
        <taxon>Halomonadaceae</taxon>
        <taxon>Vreelandella</taxon>
    </lineage>
</organism>
<dbReference type="Proteomes" id="UP001269267">
    <property type="component" value="Unassembled WGS sequence"/>
</dbReference>
<protein>
    <submittedName>
        <fullName evidence="4">GNAT family N-acetyltransferase</fullName>
    </submittedName>
</protein>
<keyword evidence="5" id="KW-1185">Reference proteome</keyword>
<evidence type="ECO:0000259" key="3">
    <source>
        <dbReference type="PROSITE" id="PS51186"/>
    </source>
</evidence>
<dbReference type="SUPFAM" id="SSF55729">
    <property type="entry name" value="Acyl-CoA N-acyltransferases (Nat)"/>
    <property type="match status" value="1"/>
</dbReference>
<dbReference type="CDD" id="cd04301">
    <property type="entry name" value="NAT_SF"/>
    <property type="match status" value="1"/>
</dbReference>
<dbReference type="PANTHER" id="PTHR43877">
    <property type="entry name" value="AMINOALKYLPHOSPHONATE N-ACETYLTRANSFERASE-RELATED-RELATED"/>
    <property type="match status" value="1"/>
</dbReference>
<dbReference type="RefSeq" id="WP_310541045.1">
    <property type="nucleotide sequence ID" value="NZ_JARWAI010000015.1"/>
</dbReference>
<keyword evidence="1" id="KW-0808">Transferase</keyword>
<dbReference type="InterPro" id="IPR050832">
    <property type="entry name" value="Bact_Acetyltransf"/>
</dbReference>
<evidence type="ECO:0000313" key="5">
    <source>
        <dbReference type="Proteomes" id="UP001269267"/>
    </source>
</evidence>
<dbReference type="PROSITE" id="PS51186">
    <property type="entry name" value="GNAT"/>
    <property type="match status" value="1"/>
</dbReference>
<gene>
    <name evidence="4" type="ORF">QC815_16370</name>
</gene>
<evidence type="ECO:0000256" key="2">
    <source>
        <dbReference type="ARBA" id="ARBA00023315"/>
    </source>
</evidence>